<organism evidence="1 2">
    <name type="scientific">Synchytrium endobioticum</name>
    <dbReference type="NCBI Taxonomy" id="286115"/>
    <lineage>
        <taxon>Eukaryota</taxon>
        <taxon>Fungi</taxon>
        <taxon>Fungi incertae sedis</taxon>
        <taxon>Chytridiomycota</taxon>
        <taxon>Chytridiomycota incertae sedis</taxon>
        <taxon>Chytridiomycetes</taxon>
        <taxon>Synchytriales</taxon>
        <taxon>Synchytriaceae</taxon>
        <taxon>Synchytrium</taxon>
    </lineage>
</organism>
<proteinExistence type="predicted"/>
<dbReference type="VEuPathDB" id="FungiDB:SeMB42_g05099"/>
<name>A0A507CTJ6_9FUNG</name>
<protein>
    <submittedName>
        <fullName evidence="1">Uncharacterized protein</fullName>
    </submittedName>
</protein>
<reference evidence="1 2" key="1">
    <citation type="journal article" date="2019" name="Sci. Rep.">
        <title>Comparative genomics of chytrid fungi reveal insights into the obligate biotrophic and pathogenic lifestyle of Synchytrium endobioticum.</title>
        <authorList>
            <person name="van de Vossenberg B.T.L.H."/>
            <person name="Warris S."/>
            <person name="Nguyen H.D.T."/>
            <person name="van Gent-Pelzer M.P.E."/>
            <person name="Joly D.L."/>
            <person name="van de Geest H.C."/>
            <person name="Bonants P.J.M."/>
            <person name="Smith D.S."/>
            <person name="Levesque C.A."/>
            <person name="van der Lee T.A.J."/>
        </authorList>
    </citation>
    <scope>NUCLEOTIDE SEQUENCE [LARGE SCALE GENOMIC DNA]</scope>
    <source>
        <strain evidence="1 2">MB42</strain>
    </source>
</reference>
<dbReference type="Proteomes" id="UP000317494">
    <property type="component" value="Unassembled WGS sequence"/>
</dbReference>
<dbReference type="EMBL" id="QEAN01000230">
    <property type="protein sequence ID" value="TPX42502.1"/>
    <property type="molecule type" value="Genomic_DNA"/>
</dbReference>
<comment type="caution">
    <text evidence="1">The sequence shown here is derived from an EMBL/GenBank/DDBJ whole genome shotgun (WGS) entry which is preliminary data.</text>
</comment>
<evidence type="ECO:0000313" key="2">
    <source>
        <dbReference type="Proteomes" id="UP000317494"/>
    </source>
</evidence>
<dbReference type="AlphaFoldDB" id="A0A507CTJ6"/>
<sequence>MYIPPHPLPTPDLLHCWPATQRFFLCIIFPMSTNRLFPRLRKFSHAPYHISSISSASKTTGSSRFQYSDSLIYTLSRTALGNTIQVRYNSFNLCPVARASLNSTRHCNVPRPLPSIPSHDYAHATRITLQRGQHGN</sequence>
<keyword evidence="2" id="KW-1185">Reference proteome</keyword>
<evidence type="ECO:0000313" key="1">
    <source>
        <dbReference type="EMBL" id="TPX42502.1"/>
    </source>
</evidence>
<gene>
    <name evidence="1" type="ORF">SeMB42_g05099</name>
</gene>
<accession>A0A507CTJ6</accession>